<gene>
    <name evidence="1" type="ORF">METZ01_LOCUS87029</name>
</gene>
<dbReference type="EMBL" id="UINC01007590">
    <property type="protein sequence ID" value="SVA34175.1"/>
    <property type="molecule type" value="Genomic_DNA"/>
</dbReference>
<name>A0A381V1C5_9ZZZZ</name>
<reference evidence="1" key="1">
    <citation type="submission" date="2018-05" db="EMBL/GenBank/DDBJ databases">
        <authorList>
            <person name="Lanie J.A."/>
            <person name="Ng W.-L."/>
            <person name="Kazmierczak K.M."/>
            <person name="Andrzejewski T.M."/>
            <person name="Davidsen T.M."/>
            <person name="Wayne K.J."/>
            <person name="Tettelin H."/>
            <person name="Glass J.I."/>
            <person name="Rusch D."/>
            <person name="Podicherti R."/>
            <person name="Tsui H.-C.T."/>
            <person name="Winkler M.E."/>
        </authorList>
    </citation>
    <scope>NUCLEOTIDE SEQUENCE</scope>
</reference>
<dbReference type="AlphaFoldDB" id="A0A381V1C5"/>
<accession>A0A381V1C5</accession>
<proteinExistence type="predicted"/>
<organism evidence="1">
    <name type="scientific">marine metagenome</name>
    <dbReference type="NCBI Taxonomy" id="408172"/>
    <lineage>
        <taxon>unclassified sequences</taxon>
        <taxon>metagenomes</taxon>
        <taxon>ecological metagenomes</taxon>
    </lineage>
</organism>
<evidence type="ECO:0000313" key="1">
    <source>
        <dbReference type="EMBL" id="SVA34175.1"/>
    </source>
</evidence>
<protein>
    <submittedName>
        <fullName evidence="1">Uncharacterized protein</fullName>
    </submittedName>
</protein>
<sequence length="216" mass="23706">MIRPSTADLRVVHVLRVKGFVDTPVVAEVAGLSEDEAATRLTALEAAGHARHRDGRVSGWMLTTDGRAHGEALLADELADIGCRGEVEEAYRRFLEANQGFLGLCTDWQLRSDPEDPDGERIVNDHADAAHDEAVMGRLAETDAVIQPLCSALAELLDRFGDYGGRFATALSRVQGGDLDWFTRPMIESYHTVWFELHENLLATLGIQRAREQAAG</sequence>